<dbReference type="PANTHER" id="PTHR42862:SF1">
    <property type="entry name" value="DELTA-1-PYRROLINE-5-CARBOXYLATE DEHYDROGENASE 2, ISOFORM A-RELATED"/>
    <property type="match status" value="1"/>
</dbReference>
<dbReference type="Pfam" id="PF00171">
    <property type="entry name" value="Aldedh"/>
    <property type="match status" value="1"/>
</dbReference>
<proteinExistence type="predicted"/>
<dbReference type="InterPro" id="IPR011975">
    <property type="entry name" value="PaaN_2"/>
</dbReference>
<accession>Q845K3</accession>
<dbReference type="CDD" id="cd07127">
    <property type="entry name" value="ALDH_PAD-PaaZ"/>
    <property type="match status" value="1"/>
</dbReference>
<dbReference type="Gene3D" id="3.40.605.10">
    <property type="entry name" value="Aldehyde Dehydrogenase, Chain A, domain 1"/>
    <property type="match status" value="1"/>
</dbReference>
<name>Q845K3_9PSED</name>
<dbReference type="EMBL" id="AJ000330">
    <property type="protein sequence ID" value="CAD76913.1"/>
    <property type="molecule type" value="Genomic_DNA"/>
</dbReference>
<evidence type="ECO:0000313" key="4">
    <source>
        <dbReference type="EMBL" id="CAD76913.1"/>
    </source>
</evidence>
<dbReference type="PANTHER" id="PTHR42862">
    <property type="entry name" value="DELTA-1-PYRROLINE-5-CARBOXYLATE DEHYDROGENASE 1, ISOFORM A-RELATED"/>
    <property type="match status" value="1"/>
</dbReference>
<dbReference type="AlphaFoldDB" id="Q845K3"/>
<keyword evidence="2" id="KW-0520">NAD</keyword>
<dbReference type="GO" id="GO:0010133">
    <property type="term" value="P:L-proline catabolic process to L-glutamate"/>
    <property type="evidence" value="ECO:0007669"/>
    <property type="project" value="TreeGrafter"/>
</dbReference>
<keyword evidence="1" id="KW-0560">Oxidoreductase</keyword>
<dbReference type="InterPro" id="IPR016161">
    <property type="entry name" value="Ald_DH/histidinol_DH"/>
</dbReference>
<dbReference type="InterPro" id="IPR016163">
    <property type="entry name" value="Ald_DH_C"/>
</dbReference>
<evidence type="ECO:0000259" key="3">
    <source>
        <dbReference type="Pfam" id="PF00171"/>
    </source>
</evidence>
<protein>
    <submittedName>
        <fullName evidence="4">Putative ring-opening enzyme</fullName>
    </submittedName>
</protein>
<dbReference type="SUPFAM" id="SSF53720">
    <property type="entry name" value="ALDH-like"/>
    <property type="match status" value="1"/>
</dbReference>
<evidence type="ECO:0000256" key="2">
    <source>
        <dbReference type="ARBA" id="ARBA00023027"/>
    </source>
</evidence>
<dbReference type="GO" id="GO:0009898">
    <property type="term" value="C:cytoplasmic side of plasma membrane"/>
    <property type="evidence" value="ECO:0007669"/>
    <property type="project" value="TreeGrafter"/>
</dbReference>
<dbReference type="InterPro" id="IPR016162">
    <property type="entry name" value="Ald_DH_N"/>
</dbReference>
<evidence type="ECO:0000256" key="1">
    <source>
        <dbReference type="ARBA" id="ARBA00023002"/>
    </source>
</evidence>
<reference evidence="4" key="2">
    <citation type="submission" date="2003-03" db="EMBL/GenBank/DDBJ databases">
        <authorList>
            <person name="Garcia J.L."/>
        </authorList>
    </citation>
    <scope>NUCLEOTIDE SEQUENCE</scope>
</reference>
<organism evidence="4">
    <name type="scientific">Pseudomonas sp. Y2</name>
    <dbReference type="NCBI Taxonomy" id="198931"/>
    <lineage>
        <taxon>Bacteria</taxon>
        <taxon>Pseudomonadati</taxon>
        <taxon>Pseudomonadota</taxon>
        <taxon>Gammaproteobacteria</taxon>
        <taxon>Pseudomonadales</taxon>
        <taxon>Pseudomonadaceae</taxon>
        <taxon>Pseudomonas</taxon>
    </lineage>
</organism>
<dbReference type="NCBIfam" id="TIGR02288">
    <property type="entry name" value="PaaN_2"/>
    <property type="match status" value="1"/>
</dbReference>
<dbReference type="InterPro" id="IPR050485">
    <property type="entry name" value="Proline_metab_enzyme"/>
</dbReference>
<dbReference type="GO" id="GO:0003842">
    <property type="term" value="F:L-glutamate gamma-semialdehyde dehydrogenase activity"/>
    <property type="evidence" value="ECO:0007669"/>
    <property type="project" value="TreeGrafter"/>
</dbReference>
<dbReference type="InterPro" id="IPR015590">
    <property type="entry name" value="Aldehyde_DH_dom"/>
</dbReference>
<reference evidence="4" key="1">
    <citation type="journal article" date="1998" name="J. Bacteriol.">
        <title>Genetic and functional analysis of the styrene catabolic cluster of Pseudomonas sp. strain Y2.</title>
        <authorList>
            <person name="Velasco A."/>
            <person name="Alonso S."/>
            <person name="Garcia J.L."/>
            <person name="Perera J."/>
            <person name="Diaz E."/>
        </authorList>
    </citation>
    <scope>NUCLEOTIDE SEQUENCE</scope>
</reference>
<feature type="domain" description="Aldehyde dehydrogenase" evidence="3">
    <location>
        <begin position="90"/>
        <end position="474"/>
    </location>
</feature>
<dbReference type="Gene3D" id="3.40.309.10">
    <property type="entry name" value="Aldehyde Dehydrogenase, Chain A, domain 2"/>
    <property type="match status" value="1"/>
</dbReference>
<gene>
    <name evidence="4" type="primary">paaN2</name>
</gene>
<sequence length="570" mass="61493">MPANATSAALELFDHHRDTLERAVQAIAERGYWSPFPESLRQYPEEAVMGAQAEFEALLGRHFALAGPQPIGRSGAERSPYGFELGVTYDQYDTDELLERQQKALPGWRDAGARARVGACLEILQRLNALSPALAHAVMHTTGQAFMMAFQAGGAHAQDRGLEALAYAWRAMAEVPETACWIKPQGKQDPLLLDKRWHIVPRGLSLVIACSTFPTWNTYPGLFASLATGNPVLVKAHPGAILPVAMSVKVAQEVLGELGFDPALVSLVVDTPEAPVAQRLALDPRVRLVDFTGSNAFGEWLEQHARQAQVFTEKAGINTLIIDSTHDLKAVAKNLAFSLSLYSGQMCTTTQAIYVPRDGIRNGDEQLSFDQVADTLASAINGLLSDNDRACAVLGAIQSEATAARIADCRALGEVLLDSEVREHPQFPGARVRTPLLLKVDASDRAAYAQERFGPIAFVIATDDSAHSLRVAREVIAEKGAMTLGVYSTDAAFLYQAESLARDVAVALSVNFDGGVFVNQSAAFSDFHATGGNPAANASITDGAFVSRRFVTVQSRRPAVLSWERADDLL</sequence>